<comment type="caution">
    <text evidence="1">The sequence shown here is derived from an EMBL/GenBank/DDBJ whole genome shotgun (WGS) entry which is preliminary data.</text>
</comment>
<accession>A0ABN7X1V2</accession>
<protein>
    <submittedName>
        <fullName evidence="1">33421_t:CDS:1</fullName>
    </submittedName>
</protein>
<evidence type="ECO:0000313" key="1">
    <source>
        <dbReference type="EMBL" id="CAG8846001.1"/>
    </source>
</evidence>
<keyword evidence="2" id="KW-1185">Reference proteome</keyword>
<evidence type="ECO:0000313" key="2">
    <source>
        <dbReference type="Proteomes" id="UP000789901"/>
    </source>
</evidence>
<feature type="non-terminal residue" evidence="1">
    <location>
        <position position="1"/>
    </location>
</feature>
<dbReference type="Proteomes" id="UP000789901">
    <property type="component" value="Unassembled WGS sequence"/>
</dbReference>
<gene>
    <name evidence="1" type="ORF">GMARGA_LOCUS37944</name>
</gene>
<feature type="non-terminal residue" evidence="1">
    <location>
        <position position="96"/>
    </location>
</feature>
<proteinExistence type="predicted"/>
<sequence length="96" mass="11282">SSLSASIPSQIQRSIEQEFADLDSIYSNFDHEEVFLQTIEEMQNYEVDIENMYLQLSQKKKVLILLIQKYQTYLENRSAFDVISLDNTIEDVLEKL</sequence>
<name>A0ABN7X1V2_GIGMA</name>
<reference evidence="1 2" key="1">
    <citation type="submission" date="2021-06" db="EMBL/GenBank/DDBJ databases">
        <authorList>
            <person name="Kallberg Y."/>
            <person name="Tangrot J."/>
            <person name="Rosling A."/>
        </authorList>
    </citation>
    <scope>NUCLEOTIDE SEQUENCE [LARGE SCALE GENOMIC DNA]</scope>
    <source>
        <strain evidence="1 2">120-4 pot B 10/14</strain>
    </source>
</reference>
<dbReference type="EMBL" id="CAJVQB010081740">
    <property type="protein sequence ID" value="CAG8846001.1"/>
    <property type="molecule type" value="Genomic_DNA"/>
</dbReference>
<organism evidence="1 2">
    <name type="scientific">Gigaspora margarita</name>
    <dbReference type="NCBI Taxonomy" id="4874"/>
    <lineage>
        <taxon>Eukaryota</taxon>
        <taxon>Fungi</taxon>
        <taxon>Fungi incertae sedis</taxon>
        <taxon>Mucoromycota</taxon>
        <taxon>Glomeromycotina</taxon>
        <taxon>Glomeromycetes</taxon>
        <taxon>Diversisporales</taxon>
        <taxon>Gigasporaceae</taxon>
        <taxon>Gigaspora</taxon>
    </lineage>
</organism>